<evidence type="ECO:0000313" key="2">
    <source>
        <dbReference type="Proteomes" id="UP001165064"/>
    </source>
</evidence>
<evidence type="ECO:0000313" key="1">
    <source>
        <dbReference type="EMBL" id="GME71776.1"/>
    </source>
</evidence>
<accession>A0ACB5ST33</accession>
<proteinExistence type="predicted"/>
<gene>
    <name evidence="1" type="ORF">Amon02_000070900</name>
</gene>
<keyword evidence="2" id="KW-1185">Reference proteome</keyword>
<organism evidence="1 2">
    <name type="scientific">Ambrosiozyma monospora</name>
    <name type="common">Yeast</name>
    <name type="synonym">Endomycopsis monosporus</name>
    <dbReference type="NCBI Taxonomy" id="43982"/>
    <lineage>
        <taxon>Eukaryota</taxon>
        <taxon>Fungi</taxon>
        <taxon>Dikarya</taxon>
        <taxon>Ascomycota</taxon>
        <taxon>Saccharomycotina</taxon>
        <taxon>Pichiomycetes</taxon>
        <taxon>Pichiales</taxon>
        <taxon>Pichiaceae</taxon>
        <taxon>Ambrosiozyma</taxon>
    </lineage>
</organism>
<name>A0ACB5ST33_AMBMO</name>
<dbReference type="EMBL" id="BSXS01000280">
    <property type="protein sequence ID" value="GME71776.1"/>
    <property type="molecule type" value="Genomic_DNA"/>
</dbReference>
<protein>
    <submittedName>
        <fullName evidence="1">Unnamed protein product</fullName>
    </submittedName>
</protein>
<reference evidence="1" key="1">
    <citation type="submission" date="2023-04" db="EMBL/GenBank/DDBJ databases">
        <title>Ambrosiozyma monospora NBRC 10751.</title>
        <authorList>
            <person name="Ichikawa N."/>
            <person name="Sato H."/>
            <person name="Tonouchi N."/>
        </authorList>
    </citation>
    <scope>NUCLEOTIDE SEQUENCE</scope>
    <source>
        <strain evidence="1">NBRC 10751</strain>
    </source>
</reference>
<dbReference type="Proteomes" id="UP001165064">
    <property type="component" value="Unassembled WGS sequence"/>
</dbReference>
<comment type="caution">
    <text evidence="1">The sequence shown here is derived from an EMBL/GenBank/DDBJ whole genome shotgun (WGS) entry which is preliminary data.</text>
</comment>
<sequence>MFSTDNATGSAYMSANSNFFDAKSSLSTAHSDSENNNKPSQPHGTVLAYINQLQCSFEGLQPIDNLKVGIDSVKIAATPLPECLVSLIESFKHLNKLSNMRKKSVDEDDDSDSSEKKDKILVESFTISQILVSLTSAINFSGEFAETNDVRLSAGDINIEQKNSSFILGGVEKLKVVKGNRETDIFHFEDSKLQTPDLKFEILQSDVVRTTILCSKSAKLDIDPDVLKDILSFVPHLSPLLESLGDLNSSSQKTSNSYNALLSSSYYQSVRSSRNPSSPLHLRETAIANNSKDFSQKSELIAQTSTIYVNLHISDTDSISATIFPLSFNSLTGLFDTDKVVADYSGAESYQMLLLSELKSQSHASPLNIKSYDFTSQHDANFTSSRTTLIDSVYLNIDSTLLNQLNSIIDYITPDPPKEDKSSPKPKRKSKKKVRMGGSLLFGGSQILKNFVTIKQTALKLANVNEEFGDLEANFSNFRLAFHKDNSLTFDLRDLHVGRRKLYTAEPLISLINKDERDHPPLSGKFRDSLSLHLRNVYIDYYTKWIPMFDNNNNEGNKDTGNEILTNSISDVSELSPNKKQKSKFDIKISFSDFIIGLIPLTLASKALLVVKKGNGEISLNSDSTVSIKSSFSTISVQLIDDTANIVGDEQLSRFRRLNPSWTMVSLMKSKGYVTVAHANSLFLLIQINTPQSLTLVKSELKPIIDISTNLNDLNIDVCADSFNCLVQLLKELKEPIVFKFSEKYKPSNEPIDVFDSIEDDYYTPKSPSVSQASSSADDSSSTREPLNIVDDFYATKAESESEIPSLTHTSAGSNSMSYSGVDVLIDESHFNNSDVKDSQIIPMSFTLGIQKVNIKLYDGYDWKQTQNQLIKAIERVHQKVKETGMKQKPSDTSSHQSSVSLKESSSSPNGRHKSIGSTDDFNHEIEENNEVIGEMLYESIHLGIPTINDSSSFYDRINQSINFPTEVESAISSSNPSSYNSSINISQRGGDQSNEIDFGKVGKNKIRLKRSKFHKVLIELDELDVSMDIYNNDEPRPTTFPVVFNEDENVDDSILVYLVRITVRDAKVIDNVPSSSWNMFLGYLREAGDREVNSNMFDITIKTVRPVGYMAAVELIMSVSVLPLRLYVDQDTLDFLTRFGEFKDKRFIPPPSEDDEEPYIQKIKVDSVKLKLDYKPKKVDYAGIRSGHTNEFVNFFILDESEMTLQNVVLYGVPGFERLHRLLNDIWMPDIKRNQLGGVLAGLAPVKSIVKIGSGFGSLVTVPIKEYQKDGRLIRSLQQGAIKFSKTTGSEVLKLGVKLIAGTQTILENTEQALGGEGSSARLPYHQKDHRSVARNSRRRSSGSKKRDFMLNNGMPTEAERSLIGKSSLNSYKRRMSFDSFAEDDDTDFNYYGDQNGLYDQVKGLSAIADDDEDEDEDDDVGELLYDDSELDDGQPKTISLYSNQPENLNEGIKTAYESFGRNMSNAREAVLVASSKAGDSGSAQVAAKELAKVAPVMIMRPIIGTTEAISKTLLGGINALDPEERKKAEEKYKKV</sequence>